<dbReference type="EMBL" id="WEGI01000003">
    <property type="protein sequence ID" value="MQY25826.1"/>
    <property type="molecule type" value="Genomic_DNA"/>
</dbReference>
<dbReference type="SUPFAM" id="SSF54909">
    <property type="entry name" value="Dimeric alpha+beta barrel"/>
    <property type="match status" value="1"/>
</dbReference>
<dbReference type="Gene3D" id="3.30.70.100">
    <property type="match status" value="1"/>
</dbReference>
<dbReference type="PANTHER" id="PTHR33336">
    <property type="entry name" value="QUINOL MONOOXYGENASE YGIN-RELATED"/>
    <property type="match status" value="1"/>
</dbReference>
<accession>A0A7K0DJ34</accession>
<proteinExistence type="predicted"/>
<organism evidence="2 3">
    <name type="scientific">Nocardia aurantia</name>
    <dbReference type="NCBI Taxonomy" id="2585199"/>
    <lineage>
        <taxon>Bacteria</taxon>
        <taxon>Bacillati</taxon>
        <taxon>Actinomycetota</taxon>
        <taxon>Actinomycetes</taxon>
        <taxon>Mycobacteriales</taxon>
        <taxon>Nocardiaceae</taxon>
        <taxon>Nocardia</taxon>
    </lineage>
</organism>
<dbReference type="GO" id="GO:0003824">
    <property type="term" value="F:catalytic activity"/>
    <property type="evidence" value="ECO:0007669"/>
    <property type="project" value="TreeGrafter"/>
</dbReference>
<dbReference type="InterPro" id="IPR007138">
    <property type="entry name" value="ABM_dom"/>
</dbReference>
<sequence>MSDPVVVVATIVAKPGQEEVVEKAVAAAQEAVHTEPGCLLYAFHRNLGKPGQYIMVEKWESQEALGVHGKAQALRDLGAALADAVAAPLDVQVLAPVPGGDATLGAL</sequence>
<dbReference type="InterPro" id="IPR050744">
    <property type="entry name" value="AI-2_Isomerase_LsrG"/>
</dbReference>
<evidence type="ECO:0000259" key="1">
    <source>
        <dbReference type="PROSITE" id="PS51725"/>
    </source>
</evidence>
<gene>
    <name evidence="2" type="ORF">NRB56_13850</name>
</gene>
<dbReference type="OrthoDB" id="5241825at2"/>
<comment type="caution">
    <text evidence="2">The sequence shown here is derived from an EMBL/GenBank/DDBJ whole genome shotgun (WGS) entry which is preliminary data.</text>
</comment>
<dbReference type="Proteomes" id="UP000431401">
    <property type="component" value="Unassembled WGS sequence"/>
</dbReference>
<dbReference type="InterPro" id="IPR011008">
    <property type="entry name" value="Dimeric_a/b-barrel"/>
</dbReference>
<dbReference type="RefSeq" id="WP_153339711.1">
    <property type="nucleotide sequence ID" value="NZ_WEGI01000003.1"/>
</dbReference>
<name>A0A7K0DJ34_9NOCA</name>
<feature type="domain" description="ABM" evidence="1">
    <location>
        <begin position="5"/>
        <end position="94"/>
    </location>
</feature>
<dbReference type="AlphaFoldDB" id="A0A7K0DJ34"/>
<reference evidence="2 3" key="1">
    <citation type="submission" date="2019-10" db="EMBL/GenBank/DDBJ databases">
        <title>Nocardia macrotermitis sp. nov. and Nocardia aurantia sp. nov., isolated from the gut of fungus growing-termite Macrotermes natalensis.</title>
        <authorList>
            <person name="Benndorf R."/>
            <person name="Schwitalla J."/>
            <person name="Martin K."/>
            <person name="De Beer W."/>
            <person name="Kaster A.-K."/>
            <person name="Vollmers J."/>
            <person name="Poulsen M."/>
            <person name="Beemelmanns C."/>
        </authorList>
    </citation>
    <scope>NUCLEOTIDE SEQUENCE [LARGE SCALE GENOMIC DNA]</scope>
    <source>
        <strain evidence="2 3">RB56</strain>
    </source>
</reference>
<dbReference type="Pfam" id="PF03992">
    <property type="entry name" value="ABM"/>
    <property type="match status" value="1"/>
</dbReference>
<dbReference type="PANTHER" id="PTHR33336:SF15">
    <property type="entry name" value="ABM DOMAIN-CONTAINING PROTEIN"/>
    <property type="match status" value="1"/>
</dbReference>
<protein>
    <recommendedName>
        <fullName evidence="1">ABM domain-containing protein</fullName>
    </recommendedName>
</protein>
<keyword evidence="3" id="KW-1185">Reference proteome</keyword>
<dbReference type="PROSITE" id="PS51725">
    <property type="entry name" value="ABM"/>
    <property type="match status" value="1"/>
</dbReference>
<evidence type="ECO:0000313" key="3">
    <source>
        <dbReference type="Proteomes" id="UP000431401"/>
    </source>
</evidence>
<evidence type="ECO:0000313" key="2">
    <source>
        <dbReference type="EMBL" id="MQY25826.1"/>
    </source>
</evidence>